<dbReference type="InterPro" id="IPR036097">
    <property type="entry name" value="HisK_dim/P_sf"/>
</dbReference>
<dbReference type="Proteomes" id="UP000224563">
    <property type="component" value="Unassembled WGS sequence"/>
</dbReference>
<accession>A0A2G3E177</accession>
<dbReference type="PROSITE" id="PS50110">
    <property type="entry name" value="RESPONSE_REGULATORY"/>
    <property type="match status" value="1"/>
</dbReference>
<reference evidence="14 15" key="1">
    <citation type="submission" date="2017-10" db="EMBL/GenBank/DDBJ databases">
        <title>Resolving the taxonomy of Roseburia spp., Eubacterium rectale and Agathobacter spp. through phylogenomic analysis.</title>
        <authorList>
            <person name="Sheridan P.O."/>
            <person name="Walker A.W."/>
            <person name="Duncan S.H."/>
            <person name="Scott K.P."/>
            <person name="Toole P.W.O."/>
            <person name="Luis P."/>
            <person name="Flint H.J."/>
        </authorList>
    </citation>
    <scope>NUCLEOTIDE SEQUENCE [LARGE SCALE GENOMIC DNA]</scope>
    <source>
        <strain evidence="14 15">JK623</strain>
    </source>
</reference>
<dbReference type="InterPro" id="IPR003594">
    <property type="entry name" value="HATPase_dom"/>
</dbReference>
<sequence>MKNKRWIKKCAVAVAVLFVFTGGFMPTGADETENTTGGGFTASGQTDGGYLAKLYDASNGLPTSDVNCVLAANDGYLWTAGYSGVFRYGGENFERMDASKGLTSGRVLFQDDKNRIWVGTNDNGVVVVDGRECTHITYKEGLPASSIHGFAQDEEGNVWVGTTNGIVFVSDDYQVHPFEDADLADQYIIRLVADTEGKIYGTTRNGDAFCIAHGKVSAIISGEKMGVGAFSTIYPDPDNPGYVYLGADDRHVYFGKLQSDLKSYQMIQTEMPDEIVWISSECNRIWICSKTTVGYLDLKKEYHPLTEVPMNASIEMLTSDYQGNLWIASSKQGLMKVVSSNFRNVTAISGMTEDVVNATCVFENALYVGTDHGLQIIDQMKPVTNELTQKLDGVRIRCIIQDADGNIWICTYSNDMGVICYTQKHEILQFTTEDGMPCNEARCACLAHDGRVLVGTNMGLCVFRKGRLVSTVGKEQGLDNTVLLTVEEGKGEELYFGTDGDGIYVYEHGKVRKITRDDGLTSDVILRLKYDATNDGMWIVTSNSIEFMHHDLITNIDSFPYNNNYAIFFDNQEHIWVASSYGLYRVKISDMLANNIHEYRLYNMENGLSSIPTGNAFSDIDENGNLYLAGRTGVCSVNINNYRELSSHIRIGVQEIYCDGKIIQPDANGTYILPKTAHRVQVNPAILDYSMSNPTVHMYLEGMDDKGITASVHRLNYLEYTGIPYGNYTLHIQIVDATGQTIYQDQTFAVMKRPKLVELLVVRILAIAVCVGLIGFFIWRILTGTIIRKQYNEVQSAKAAVEQANAAKSHFLANMSREIRTPINTILGLDEMLLRAVAPESANEYGAMVKSHATEIHSASEVLLGLVNDLFDISIIESGKAHLNKRDYDTQALMQKIVASVRLRCEEHNLDFQLELDPTLPVKLYGDDGKISQIIMTLLNNSIKYTPMGTITLHVIVVEKTSEICRLRICVKDTGVGMTPEQVEKVFLAYEMLDEQSGEDTDDIGLGLSISKQFAQMLGGDLMCESTYGEGTEFILSVEQLIRDHTEIGSFSEQSQSKEVQPYVPKFIAPDAEVLVVDNNPKNLMVIRNLLTETRVFVTTAGNAAECLQKIKYGTFDVVFLDTMVSGNDGIPIIEKIRRRHPDLPVYALTGDMIADGDAYYRSLGYNGYLVKPIDSRELEYAIMSHLPDEIMMRPKKPVT</sequence>
<dbReference type="Gene3D" id="2.60.40.10">
    <property type="entry name" value="Immunoglobulins"/>
    <property type="match status" value="1"/>
</dbReference>
<dbReference type="InterPro" id="IPR015943">
    <property type="entry name" value="WD40/YVTN_repeat-like_dom_sf"/>
</dbReference>
<dbReference type="InterPro" id="IPR011006">
    <property type="entry name" value="CheY-like_superfamily"/>
</dbReference>
<dbReference type="SMART" id="SM00448">
    <property type="entry name" value="REC"/>
    <property type="match status" value="1"/>
</dbReference>
<dbReference type="InterPro" id="IPR013783">
    <property type="entry name" value="Ig-like_fold"/>
</dbReference>
<dbReference type="InterPro" id="IPR003661">
    <property type="entry name" value="HisK_dim/P_dom"/>
</dbReference>
<dbReference type="InterPro" id="IPR004358">
    <property type="entry name" value="Sig_transdc_His_kin-like_C"/>
</dbReference>
<comment type="catalytic activity">
    <reaction evidence="1">
        <text>ATP + protein L-histidine = ADP + protein N-phospho-L-histidine.</text>
        <dbReference type="EC" id="2.7.13.3"/>
    </reaction>
</comment>
<protein>
    <recommendedName>
        <fullName evidence="3">Stage 0 sporulation protein A homolog</fullName>
        <ecNumber evidence="2">2.7.13.3</ecNumber>
    </recommendedName>
</protein>
<evidence type="ECO:0000313" key="15">
    <source>
        <dbReference type="Proteomes" id="UP000224563"/>
    </source>
</evidence>
<dbReference type="PRINTS" id="PR00344">
    <property type="entry name" value="BCTRLSENSOR"/>
</dbReference>
<evidence type="ECO:0000256" key="5">
    <source>
        <dbReference type="ARBA" id="ARBA00022679"/>
    </source>
</evidence>
<evidence type="ECO:0000256" key="3">
    <source>
        <dbReference type="ARBA" id="ARBA00018672"/>
    </source>
</evidence>
<evidence type="ECO:0000256" key="1">
    <source>
        <dbReference type="ARBA" id="ARBA00000085"/>
    </source>
</evidence>
<dbReference type="EMBL" id="PDYG01000100">
    <property type="protein sequence ID" value="PHU36900.1"/>
    <property type="molecule type" value="Genomic_DNA"/>
</dbReference>
<evidence type="ECO:0000256" key="8">
    <source>
        <dbReference type="ARBA" id="ARBA00024867"/>
    </source>
</evidence>
<dbReference type="Gene3D" id="3.40.50.2300">
    <property type="match status" value="1"/>
</dbReference>
<dbReference type="InterPro" id="IPR036890">
    <property type="entry name" value="HATPase_C_sf"/>
</dbReference>
<feature type="signal peptide" evidence="11">
    <location>
        <begin position="1"/>
        <end position="29"/>
    </location>
</feature>
<keyword evidence="10" id="KW-1133">Transmembrane helix</keyword>
<dbReference type="SUPFAM" id="SSF47384">
    <property type="entry name" value="Homodimeric domain of signal transducing histidine kinase"/>
    <property type="match status" value="1"/>
</dbReference>
<dbReference type="InterPro" id="IPR011110">
    <property type="entry name" value="Reg_prop"/>
</dbReference>
<dbReference type="InterPro" id="IPR005467">
    <property type="entry name" value="His_kinase_dom"/>
</dbReference>
<dbReference type="PROSITE" id="PS50109">
    <property type="entry name" value="HIS_KIN"/>
    <property type="match status" value="1"/>
</dbReference>
<dbReference type="SMART" id="SM00387">
    <property type="entry name" value="HATPase_c"/>
    <property type="match status" value="1"/>
</dbReference>
<dbReference type="Pfam" id="PF00072">
    <property type="entry name" value="Response_reg"/>
    <property type="match status" value="1"/>
</dbReference>
<keyword evidence="5" id="KW-0808">Transferase</keyword>
<dbReference type="GO" id="GO:0000155">
    <property type="term" value="F:phosphorelay sensor kinase activity"/>
    <property type="evidence" value="ECO:0007669"/>
    <property type="project" value="InterPro"/>
</dbReference>
<dbReference type="GO" id="GO:0009927">
    <property type="term" value="F:histidine phosphotransfer kinase activity"/>
    <property type="evidence" value="ECO:0007669"/>
    <property type="project" value="TreeGrafter"/>
</dbReference>
<dbReference type="CDD" id="cd00082">
    <property type="entry name" value="HisKA"/>
    <property type="match status" value="1"/>
</dbReference>
<feature type="domain" description="Histidine kinase" evidence="12">
    <location>
        <begin position="814"/>
        <end position="1042"/>
    </location>
</feature>
<feature type="domain" description="Response regulatory" evidence="13">
    <location>
        <begin position="1073"/>
        <end position="1187"/>
    </location>
</feature>
<evidence type="ECO:0000313" key="14">
    <source>
        <dbReference type="EMBL" id="PHU36900.1"/>
    </source>
</evidence>
<dbReference type="SUPFAM" id="SSF52172">
    <property type="entry name" value="CheY-like"/>
    <property type="match status" value="1"/>
</dbReference>
<dbReference type="SUPFAM" id="SSF101898">
    <property type="entry name" value="NHL repeat"/>
    <property type="match status" value="1"/>
</dbReference>
<dbReference type="GO" id="GO:0005886">
    <property type="term" value="C:plasma membrane"/>
    <property type="evidence" value="ECO:0007669"/>
    <property type="project" value="TreeGrafter"/>
</dbReference>
<gene>
    <name evidence="14" type="ORF">CSX02_10370</name>
</gene>
<evidence type="ECO:0000256" key="10">
    <source>
        <dbReference type="SAM" id="Phobius"/>
    </source>
</evidence>
<dbReference type="Pfam" id="PF02518">
    <property type="entry name" value="HATPase_c"/>
    <property type="match status" value="1"/>
</dbReference>
<dbReference type="Gene3D" id="1.10.287.130">
    <property type="match status" value="1"/>
</dbReference>
<evidence type="ECO:0000259" key="12">
    <source>
        <dbReference type="PROSITE" id="PS50109"/>
    </source>
</evidence>
<dbReference type="EC" id="2.7.13.3" evidence="2"/>
<keyword evidence="10" id="KW-0472">Membrane</keyword>
<comment type="function">
    <text evidence="8">May play the central regulatory role in sporulation. It may be an element of the effector pathway responsible for the activation of sporulation genes in response to nutritional stress. Spo0A may act in concert with spo0H (a sigma factor) to control the expression of some genes that are critical to the sporulation process.</text>
</comment>
<evidence type="ECO:0000256" key="2">
    <source>
        <dbReference type="ARBA" id="ARBA00012438"/>
    </source>
</evidence>
<reference evidence="14 15" key="2">
    <citation type="submission" date="2017-10" db="EMBL/GenBank/DDBJ databases">
        <authorList>
            <person name="Banno H."/>
            <person name="Chua N.-H."/>
        </authorList>
    </citation>
    <scope>NUCLEOTIDE SEQUENCE [LARGE SCALE GENOMIC DNA]</scope>
    <source>
        <strain evidence="14 15">JK623</strain>
    </source>
</reference>
<dbReference type="Pfam" id="PF07494">
    <property type="entry name" value="Reg_prop"/>
    <property type="match status" value="2"/>
</dbReference>
<keyword evidence="10" id="KW-0812">Transmembrane</keyword>
<dbReference type="SMART" id="SM00388">
    <property type="entry name" value="HisKA"/>
    <property type="match status" value="1"/>
</dbReference>
<evidence type="ECO:0000256" key="6">
    <source>
        <dbReference type="ARBA" id="ARBA00022777"/>
    </source>
</evidence>
<dbReference type="SUPFAM" id="SSF63829">
    <property type="entry name" value="Calcium-dependent phosphotriesterase"/>
    <property type="match status" value="2"/>
</dbReference>
<dbReference type="PANTHER" id="PTHR43047">
    <property type="entry name" value="TWO-COMPONENT HISTIDINE PROTEIN KINASE"/>
    <property type="match status" value="1"/>
</dbReference>
<keyword evidence="7" id="KW-0902">Two-component regulatory system</keyword>
<proteinExistence type="predicted"/>
<comment type="caution">
    <text evidence="14">The sequence shown here is derived from an EMBL/GenBank/DDBJ whole genome shotgun (WGS) entry which is preliminary data.</text>
</comment>
<keyword evidence="15" id="KW-1185">Reference proteome</keyword>
<dbReference type="PANTHER" id="PTHR43047:SF72">
    <property type="entry name" value="OSMOSENSING HISTIDINE PROTEIN KINASE SLN1"/>
    <property type="match status" value="1"/>
</dbReference>
<dbReference type="Pfam" id="PF00512">
    <property type="entry name" value="HisKA"/>
    <property type="match status" value="1"/>
</dbReference>
<dbReference type="Gene3D" id="3.30.565.10">
    <property type="entry name" value="Histidine kinase-like ATPase, C-terminal domain"/>
    <property type="match status" value="1"/>
</dbReference>
<evidence type="ECO:0000259" key="13">
    <source>
        <dbReference type="PROSITE" id="PS50110"/>
    </source>
</evidence>
<feature type="modified residue" description="4-aspartylphosphate" evidence="9">
    <location>
        <position position="1122"/>
    </location>
</feature>
<dbReference type="InterPro" id="IPR001789">
    <property type="entry name" value="Sig_transdc_resp-reg_receiver"/>
</dbReference>
<evidence type="ECO:0000256" key="4">
    <source>
        <dbReference type="ARBA" id="ARBA00022553"/>
    </source>
</evidence>
<evidence type="ECO:0000256" key="11">
    <source>
        <dbReference type="SAM" id="SignalP"/>
    </source>
</evidence>
<evidence type="ECO:0000256" key="9">
    <source>
        <dbReference type="PROSITE-ProRule" id="PRU00169"/>
    </source>
</evidence>
<dbReference type="Gene3D" id="2.130.10.10">
    <property type="entry name" value="YVTN repeat-like/Quinoprotein amine dehydrogenase"/>
    <property type="match status" value="3"/>
</dbReference>
<dbReference type="SUPFAM" id="SSF55874">
    <property type="entry name" value="ATPase domain of HSP90 chaperone/DNA topoisomerase II/histidine kinase"/>
    <property type="match status" value="1"/>
</dbReference>
<feature type="chain" id="PRO_5013727220" description="Stage 0 sporulation protein A homolog" evidence="11">
    <location>
        <begin position="30"/>
        <end position="1200"/>
    </location>
</feature>
<dbReference type="CDD" id="cd17546">
    <property type="entry name" value="REC_hyHK_CKI1_RcsC-like"/>
    <property type="match status" value="1"/>
</dbReference>
<evidence type="ECO:0000256" key="7">
    <source>
        <dbReference type="ARBA" id="ARBA00023012"/>
    </source>
</evidence>
<keyword evidence="4 9" id="KW-0597">Phosphoprotein</keyword>
<keyword evidence="11" id="KW-0732">Signal</keyword>
<name>A0A2G3E177_9FIRM</name>
<keyword evidence="6 14" id="KW-0418">Kinase</keyword>
<dbReference type="AlphaFoldDB" id="A0A2G3E177"/>
<organism evidence="14 15">
    <name type="scientific">Agathobacter ruminis</name>
    <dbReference type="NCBI Taxonomy" id="1712665"/>
    <lineage>
        <taxon>Bacteria</taxon>
        <taxon>Bacillati</taxon>
        <taxon>Bacillota</taxon>
        <taxon>Clostridia</taxon>
        <taxon>Lachnospirales</taxon>
        <taxon>Lachnospiraceae</taxon>
        <taxon>Agathobacter</taxon>
    </lineage>
</organism>
<feature type="transmembrane region" description="Helical" evidence="10">
    <location>
        <begin position="760"/>
        <end position="782"/>
    </location>
</feature>